<protein>
    <recommendedName>
        <fullName evidence="8">Glycosyltransferase family 10 (Fucosyltransferase) C-term</fullName>
    </recommendedName>
</protein>
<accession>A0ABS3C767</accession>
<dbReference type="PANTHER" id="PTHR11929:SF194">
    <property type="entry name" value="ALPHA-(1,3)-FUCOSYLTRANSFERASE 10"/>
    <property type="match status" value="1"/>
</dbReference>
<keyword evidence="7" id="KW-1185">Reference proteome</keyword>
<dbReference type="InterPro" id="IPR041058">
    <property type="entry name" value="FucT_N"/>
</dbReference>
<dbReference type="Pfam" id="PF18025">
    <property type="entry name" value="FucT_N"/>
    <property type="match status" value="1"/>
</dbReference>
<sequence>MAVRIRFVDFFSGFDQERNGIFVLLSRFFELQISETPDFVFYSVWGNKHLDYSCTRIFVTGENIRPNFFLCDYAVGFDFLSRDNYLRLPLYVYWKEFNYRNLLLPHYHRIIESHPKSKFCCFVVSNGVSKRRLEFFDKLSTYQLVESGGKIKNNLGYVVKDKLEFMSPYKFMIAFENSSYPGYVTEKVYECFFTNTIPIYWGSEKIGLDFNPSRILSRHDFDSDEALIERIAYLNENQLAYQEFISQPVFVGNEPTEFFDEQRIQSFFGRVFSGPIKTSKIGLSQSIGILERKRRNFFAKYIDTPFR</sequence>
<evidence type="ECO:0000256" key="2">
    <source>
        <dbReference type="ARBA" id="ARBA00022676"/>
    </source>
</evidence>
<feature type="domain" description="Alpha-(1,3)-fucosyltransferase FucT N-terminal" evidence="5">
    <location>
        <begin position="5"/>
        <end position="93"/>
    </location>
</feature>
<dbReference type="Pfam" id="PF00852">
    <property type="entry name" value="Glyco_transf_10"/>
    <property type="match status" value="1"/>
</dbReference>
<comment type="caution">
    <text evidence="6">The sequence shown here is derived from an EMBL/GenBank/DDBJ whole genome shotgun (WGS) entry which is preliminary data.</text>
</comment>
<evidence type="ECO:0000259" key="5">
    <source>
        <dbReference type="Pfam" id="PF18025"/>
    </source>
</evidence>
<keyword evidence="2" id="KW-0328">Glycosyltransferase</keyword>
<comment type="similarity">
    <text evidence="1">Belongs to the glycosyltransferase 10 family.</text>
</comment>
<gene>
    <name evidence="6" type="ORF">J0A68_18490</name>
</gene>
<dbReference type="InterPro" id="IPR001503">
    <property type="entry name" value="Glyco_trans_10"/>
</dbReference>
<evidence type="ECO:0000256" key="1">
    <source>
        <dbReference type="ARBA" id="ARBA00008919"/>
    </source>
</evidence>
<evidence type="ECO:0000313" key="7">
    <source>
        <dbReference type="Proteomes" id="UP000664317"/>
    </source>
</evidence>
<dbReference type="InterPro" id="IPR055270">
    <property type="entry name" value="Glyco_tran_10_C"/>
</dbReference>
<evidence type="ECO:0000259" key="4">
    <source>
        <dbReference type="Pfam" id="PF00852"/>
    </source>
</evidence>
<dbReference type="Gene3D" id="3.40.50.11660">
    <property type="entry name" value="Glycosyl transferase family 10, C-terminal domain"/>
    <property type="match status" value="1"/>
</dbReference>
<feature type="domain" description="Fucosyltransferase C-terminal" evidence="4">
    <location>
        <begin position="115"/>
        <end position="245"/>
    </location>
</feature>
<evidence type="ECO:0000313" key="6">
    <source>
        <dbReference type="EMBL" id="MBN7812952.1"/>
    </source>
</evidence>
<dbReference type="RefSeq" id="WP_206579724.1">
    <property type="nucleotide sequence ID" value="NZ_JAFKCT010000009.1"/>
</dbReference>
<keyword evidence="3" id="KW-0808">Transferase</keyword>
<dbReference type="InterPro" id="IPR038577">
    <property type="entry name" value="GT10-like_C_sf"/>
</dbReference>
<evidence type="ECO:0000256" key="3">
    <source>
        <dbReference type="ARBA" id="ARBA00022679"/>
    </source>
</evidence>
<proteinExistence type="inferred from homology"/>
<dbReference type="SUPFAM" id="SSF53756">
    <property type="entry name" value="UDP-Glycosyltransferase/glycogen phosphorylase"/>
    <property type="match status" value="1"/>
</dbReference>
<dbReference type="Proteomes" id="UP000664317">
    <property type="component" value="Unassembled WGS sequence"/>
</dbReference>
<dbReference type="EMBL" id="JAFKCT010000009">
    <property type="protein sequence ID" value="MBN7812952.1"/>
    <property type="molecule type" value="Genomic_DNA"/>
</dbReference>
<evidence type="ECO:0008006" key="8">
    <source>
        <dbReference type="Google" id="ProtNLM"/>
    </source>
</evidence>
<reference evidence="6 7" key="1">
    <citation type="submission" date="2021-03" db="EMBL/GenBank/DDBJ databases">
        <title>novel species isolated from a fishpond in China.</title>
        <authorList>
            <person name="Lu H."/>
            <person name="Cai Z."/>
        </authorList>
    </citation>
    <scope>NUCLEOTIDE SEQUENCE [LARGE SCALE GENOMIC DNA]</scope>
    <source>
        <strain evidence="6 7">H41</strain>
    </source>
</reference>
<organism evidence="6 7">
    <name type="scientific">Algoriphagus oliviformis</name>
    <dbReference type="NCBI Taxonomy" id="2811231"/>
    <lineage>
        <taxon>Bacteria</taxon>
        <taxon>Pseudomonadati</taxon>
        <taxon>Bacteroidota</taxon>
        <taxon>Cytophagia</taxon>
        <taxon>Cytophagales</taxon>
        <taxon>Cyclobacteriaceae</taxon>
        <taxon>Algoriphagus</taxon>
    </lineage>
</organism>
<name>A0ABS3C767_9BACT</name>
<dbReference type="PANTHER" id="PTHR11929">
    <property type="entry name" value="ALPHA- 1,3 -FUCOSYLTRANSFERASE"/>
    <property type="match status" value="1"/>
</dbReference>